<dbReference type="HOGENOM" id="CLU_014546_5_5_1"/>
<dbReference type="AlphaFoldDB" id="K3W5R9"/>
<dbReference type="GO" id="GO:0016747">
    <property type="term" value="F:acyltransferase activity, transferring groups other than amino-acyl groups"/>
    <property type="evidence" value="ECO:0007669"/>
    <property type="project" value="TreeGrafter"/>
</dbReference>
<reference evidence="2" key="3">
    <citation type="submission" date="2015-02" db="UniProtKB">
        <authorList>
            <consortium name="EnsemblProtists"/>
        </authorList>
    </citation>
    <scope>IDENTIFICATION</scope>
    <source>
        <strain evidence="2">DAOM BR144</strain>
    </source>
</reference>
<reference evidence="3" key="2">
    <citation type="submission" date="2010-04" db="EMBL/GenBank/DDBJ databases">
        <authorList>
            <person name="Buell R."/>
            <person name="Hamilton J."/>
            <person name="Hostetler J."/>
        </authorList>
    </citation>
    <scope>NUCLEOTIDE SEQUENCE [LARGE SCALE GENOMIC DNA]</scope>
    <source>
        <strain evidence="3">DAOM:BR144</strain>
    </source>
</reference>
<dbReference type="STRING" id="431595.K3W5R9"/>
<evidence type="ECO:0000313" key="3">
    <source>
        <dbReference type="Proteomes" id="UP000019132"/>
    </source>
</evidence>
<evidence type="ECO:0008006" key="4">
    <source>
        <dbReference type="Google" id="ProtNLM"/>
    </source>
</evidence>
<organism evidence="2 3">
    <name type="scientific">Globisporangium ultimum (strain ATCC 200006 / CBS 805.95 / DAOM BR144)</name>
    <name type="common">Pythium ultimum</name>
    <dbReference type="NCBI Taxonomy" id="431595"/>
    <lineage>
        <taxon>Eukaryota</taxon>
        <taxon>Sar</taxon>
        <taxon>Stramenopiles</taxon>
        <taxon>Oomycota</taxon>
        <taxon>Peronosporomycetes</taxon>
        <taxon>Pythiales</taxon>
        <taxon>Pythiaceae</taxon>
        <taxon>Globisporangium</taxon>
    </lineage>
</organism>
<dbReference type="eggNOG" id="ENOG502QT2Q">
    <property type="taxonomic scope" value="Eukaryota"/>
</dbReference>
<dbReference type="Proteomes" id="UP000019132">
    <property type="component" value="Unassembled WGS sequence"/>
</dbReference>
<evidence type="ECO:0000313" key="2">
    <source>
        <dbReference type="EnsemblProtists" id="PYU1_T000310"/>
    </source>
</evidence>
<dbReference type="VEuPathDB" id="FungiDB:PYU1_G000310"/>
<dbReference type="PANTHER" id="PTHR31642">
    <property type="entry name" value="TRICHOTHECENE 3-O-ACETYLTRANSFERASE"/>
    <property type="match status" value="1"/>
</dbReference>
<dbReference type="InterPro" id="IPR023213">
    <property type="entry name" value="CAT-like_dom_sf"/>
</dbReference>
<dbReference type="EMBL" id="GL376636">
    <property type="status" value="NOT_ANNOTATED_CDS"/>
    <property type="molecule type" value="Genomic_DNA"/>
</dbReference>
<evidence type="ECO:0000256" key="1">
    <source>
        <dbReference type="ARBA" id="ARBA00022679"/>
    </source>
</evidence>
<keyword evidence="3" id="KW-1185">Reference proteome</keyword>
<name>K3W5R9_GLOUD</name>
<dbReference type="EnsemblProtists" id="PYU1_T000310">
    <property type="protein sequence ID" value="PYU1_T000310"/>
    <property type="gene ID" value="PYU1_G000310"/>
</dbReference>
<reference evidence="3" key="1">
    <citation type="journal article" date="2010" name="Genome Biol.">
        <title>Genome sequence of the necrotrophic plant pathogen Pythium ultimum reveals original pathogenicity mechanisms and effector repertoire.</title>
        <authorList>
            <person name="Levesque C.A."/>
            <person name="Brouwer H."/>
            <person name="Cano L."/>
            <person name="Hamilton J.P."/>
            <person name="Holt C."/>
            <person name="Huitema E."/>
            <person name="Raffaele S."/>
            <person name="Robideau G.P."/>
            <person name="Thines M."/>
            <person name="Win J."/>
            <person name="Zerillo M.M."/>
            <person name="Beakes G.W."/>
            <person name="Boore J.L."/>
            <person name="Busam D."/>
            <person name="Dumas B."/>
            <person name="Ferriera S."/>
            <person name="Fuerstenberg S.I."/>
            <person name="Gachon C.M."/>
            <person name="Gaulin E."/>
            <person name="Govers F."/>
            <person name="Grenville-Briggs L."/>
            <person name="Horner N."/>
            <person name="Hostetler J."/>
            <person name="Jiang R.H."/>
            <person name="Johnson J."/>
            <person name="Krajaejun T."/>
            <person name="Lin H."/>
            <person name="Meijer H.J."/>
            <person name="Moore B."/>
            <person name="Morris P."/>
            <person name="Phuntmart V."/>
            <person name="Puiu D."/>
            <person name="Shetty J."/>
            <person name="Stajich J.E."/>
            <person name="Tripathy S."/>
            <person name="Wawra S."/>
            <person name="van West P."/>
            <person name="Whitty B.R."/>
            <person name="Coutinho P.M."/>
            <person name="Henrissat B."/>
            <person name="Martin F."/>
            <person name="Thomas P.D."/>
            <person name="Tyler B.M."/>
            <person name="De Vries R.P."/>
            <person name="Kamoun S."/>
            <person name="Yandell M."/>
            <person name="Tisserat N."/>
            <person name="Buell C.R."/>
        </authorList>
    </citation>
    <scope>NUCLEOTIDE SEQUENCE</scope>
    <source>
        <strain evidence="3">DAOM:BR144</strain>
    </source>
</reference>
<keyword evidence="1" id="KW-0808">Transferase</keyword>
<protein>
    <recommendedName>
        <fullName evidence="4">Condensation domain-containing protein</fullName>
    </recommendedName>
</protein>
<proteinExistence type="predicted"/>
<dbReference type="OMA" id="WGKPESV"/>
<dbReference type="PANTHER" id="PTHR31642:SF310">
    <property type="entry name" value="FATTY ALCOHOL:CAFFEOYL-COA ACYLTRANSFERASE"/>
    <property type="match status" value="1"/>
</dbReference>
<accession>K3W5R9</accession>
<dbReference type="InParanoid" id="K3W5R9"/>
<sequence>MPSVAADDATLIPLSPVDAAMESYGFTVLYVFPPASPDAKTFDLEKLHGAFQRLVEEEYRILLGEKHIDPVTGVVSIKQTPEAIAKGASTAIPFEKVTAHGTSTDDVMQLLATSFLLSREQTQLLTIKATALCDGGLAIGIDISHCLLDGEGMFTFVKSWGEFYRGITKEERTVICHDRSLLASRGTGTLLPHPEFKVKQSMPAESTAPPAFPATTQHVFHVTPERMKRIKAIASAGLADGYVSTTDALTALFVVLITQARGHGQDARLTTFVNARKRFAPPLPANYAGNTVFNAFSEYTAGELSTLNENAIRTIAKRVRGSILRSTDEYLRDAIEFISSQSNMMDVSIGTKFLFGPDLMFTSWTNFGMYDAKFETTPWFVGTPEIPGFEGMVLIVEGIRGAGGLDLLVYLETNAMERLVKLWEQVPFWN</sequence>
<dbReference type="Pfam" id="PF02458">
    <property type="entry name" value="Transferase"/>
    <property type="match status" value="1"/>
</dbReference>
<dbReference type="Gene3D" id="3.30.559.10">
    <property type="entry name" value="Chloramphenicol acetyltransferase-like domain"/>
    <property type="match status" value="2"/>
</dbReference>
<dbReference type="InterPro" id="IPR050317">
    <property type="entry name" value="Plant_Fungal_Acyltransferase"/>
</dbReference>